<comment type="similarity">
    <text evidence="2">Belongs to the SVF1 family.</text>
</comment>
<dbReference type="Proteomes" id="UP000193498">
    <property type="component" value="Unassembled WGS sequence"/>
</dbReference>
<keyword evidence="3" id="KW-0963">Cytoplasm</keyword>
<dbReference type="FunCoup" id="A0A1Y1Z5J8">
    <property type="interactions" value="47"/>
</dbReference>
<protein>
    <submittedName>
        <fullName evidence="6">Oxidative stress survival, Svf1-like protein</fullName>
    </submittedName>
</protein>
<dbReference type="PANTHER" id="PTHR47107:SF1">
    <property type="entry name" value="CERAMIDE-BINDING PROTEIN SVF1-RELATED"/>
    <property type="match status" value="1"/>
</dbReference>
<feature type="domain" description="Svf1-like N-terminal" evidence="4">
    <location>
        <begin position="19"/>
        <end position="171"/>
    </location>
</feature>
<comment type="subcellular location">
    <subcellularLocation>
        <location evidence="1">Cytoplasm</location>
    </subcellularLocation>
</comment>
<dbReference type="GO" id="GO:0006979">
    <property type="term" value="P:response to oxidative stress"/>
    <property type="evidence" value="ECO:0007669"/>
    <property type="project" value="InterPro"/>
</dbReference>
<dbReference type="SUPFAM" id="SSF159245">
    <property type="entry name" value="AttH-like"/>
    <property type="match status" value="1"/>
</dbReference>
<dbReference type="InParanoid" id="A0A1Y1Z5J8"/>
<dbReference type="AlphaFoldDB" id="A0A1Y1Z5J8"/>
<evidence type="ECO:0000259" key="5">
    <source>
        <dbReference type="Pfam" id="PF17187"/>
    </source>
</evidence>
<proteinExistence type="inferred from homology"/>
<dbReference type="EMBL" id="MCFE01000024">
    <property type="protein sequence ID" value="ORY05533.1"/>
    <property type="molecule type" value="Genomic_DNA"/>
</dbReference>
<evidence type="ECO:0000313" key="7">
    <source>
        <dbReference type="Proteomes" id="UP000193498"/>
    </source>
</evidence>
<evidence type="ECO:0000256" key="2">
    <source>
        <dbReference type="ARBA" id="ARBA00009069"/>
    </source>
</evidence>
<keyword evidence="7" id="KW-1185">Reference proteome</keyword>
<comment type="caution">
    <text evidence="6">The sequence shown here is derived from an EMBL/GenBank/DDBJ whole genome shotgun (WGS) entry which is preliminary data.</text>
</comment>
<sequence>MRPLGSEDLKWTLAGGSATESATFYIKLDDGGLLFVQLAHSSIGLSPTVQTTAQYLSDGVHKFETLNRSSRTFKTSSDKSSVSVEGLSIQNNPKNPGLDVKASINGLNVEFKFSIVDCGFQIGEGKTFFREITATNFICHQSFPKGLVKGTVTFDGQTRQISGQGYYIHAVLGMKPHEVATKCNLISLQSGDNALSLLHFDTPNCFDNIPVTQSSLILDNKLVAVTVQNTARYVTTKTDPENGYEVPTEVHYTMDGDTVEGKPFHCEATIKLSNLLTKVDVLSELPYILRKIIQYLFTKPYVYQYYDDAEVVATLGDEKVTFNGKAFFECSFLN</sequence>
<feature type="domain" description="Svf1-like C-terminal" evidence="5">
    <location>
        <begin position="174"/>
        <end position="333"/>
    </location>
</feature>
<dbReference type="Pfam" id="PF17187">
    <property type="entry name" value="Svf1_C"/>
    <property type="match status" value="1"/>
</dbReference>
<accession>A0A1Y1Z5J8</accession>
<evidence type="ECO:0000256" key="3">
    <source>
        <dbReference type="ARBA" id="ARBA00022490"/>
    </source>
</evidence>
<evidence type="ECO:0000313" key="6">
    <source>
        <dbReference type="EMBL" id="ORY05533.1"/>
    </source>
</evidence>
<dbReference type="OrthoDB" id="2590239at2759"/>
<reference evidence="6 7" key="1">
    <citation type="submission" date="2016-07" db="EMBL/GenBank/DDBJ databases">
        <title>Pervasive Adenine N6-methylation of Active Genes in Fungi.</title>
        <authorList>
            <consortium name="DOE Joint Genome Institute"/>
            <person name="Mondo S.J."/>
            <person name="Dannebaum R.O."/>
            <person name="Kuo R.C."/>
            <person name="Labutti K."/>
            <person name="Haridas S."/>
            <person name="Kuo A."/>
            <person name="Salamov A."/>
            <person name="Ahrendt S.R."/>
            <person name="Lipzen A."/>
            <person name="Sullivan W."/>
            <person name="Andreopoulos W.B."/>
            <person name="Clum A."/>
            <person name="Lindquist E."/>
            <person name="Daum C."/>
            <person name="Ramamoorthy G.K."/>
            <person name="Gryganskyi A."/>
            <person name="Culley D."/>
            <person name="Magnuson J.K."/>
            <person name="James T.Y."/>
            <person name="O'Malley M.A."/>
            <person name="Stajich J.E."/>
            <person name="Spatafora J.W."/>
            <person name="Visel A."/>
            <person name="Grigoriev I.V."/>
        </authorList>
    </citation>
    <scope>NUCLEOTIDE SEQUENCE [LARGE SCALE GENOMIC DNA]</scope>
    <source>
        <strain evidence="6 7">CBS 931.73</strain>
    </source>
</reference>
<gene>
    <name evidence="6" type="ORF">K493DRAFT_310944</name>
</gene>
<name>A0A1Y1Z5J8_9FUNG</name>
<dbReference type="PANTHER" id="PTHR47107">
    <property type="entry name" value="SVF1-LIKE PROTEIN YDR222W-RELATED"/>
    <property type="match status" value="1"/>
</dbReference>
<evidence type="ECO:0000256" key="1">
    <source>
        <dbReference type="ARBA" id="ARBA00004496"/>
    </source>
</evidence>
<dbReference type="InterPro" id="IPR013931">
    <property type="entry name" value="Svf1-like_N"/>
</dbReference>
<dbReference type="GO" id="GO:0005737">
    <property type="term" value="C:cytoplasm"/>
    <property type="evidence" value="ECO:0007669"/>
    <property type="project" value="UniProtKB-SubCell"/>
</dbReference>
<organism evidence="6 7">
    <name type="scientific">Basidiobolus meristosporus CBS 931.73</name>
    <dbReference type="NCBI Taxonomy" id="1314790"/>
    <lineage>
        <taxon>Eukaryota</taxon>
        <taxon>Fungi</taxon>
        <taxon>Fungi incertae sedis</taxon>
        <taxon>Zoopagomycota</taxon>
        <taxon>Entomophthoromycotina</taxon>
        <taxon>Basidiobolomycetes</taxon>
        <taxon>Basidiobolales</taxon>
        <taxon>Basidiobolaceae</taxon>
        <taxon>Basidiobolus</taxon>
    </lineage>
</organism>
<dbReference type="Pfam" id="PF08622">
    <property type="entry name" value="Svf1"/>
    <property type="match status" value="1"/>
</dbReference>
<evidence type="ECO:0000259" key="4">
    <source>
        <dbReference type="Pfam" id="PF08622"/>
    </source>
</evidence>
<dbReference type="InterPro" id="IPR051385">
    <property type="entry name" value="Ceramide-binding_SVF1"/>
</dbReference>
<dbReference type="InterPro" id="IPR033394">
    <property type="entry name" value="Svf1-like_C"/>
</dbReference>